<evidence type="ECO:0000313" key="2">
    <source>
        <dbReference type="Proteomes" id="UP000576393"/>
    </source>
</evidence>
<accession>A0A852UU49</accession>
<reference evidence="1 2" key="1">
    <citation type="submission" date="2020-07" db="EMBL/GenBank/DDBJ databases">
        <title>Sequencing the genomes of 1000 actinobacteria strains.</title>
        <authorList>
            <person name="Klenk H.-P."/>
        </authorList>
    </citation>
    <scope>NUCLEOTIDE SEQUENCE [LARGE SCALE GENOMIC DNA]</scope>
    <source>
        <strain evidence="1 2">DSM 45763</strain>
    </source>
</reference>
<comment type="caution">
    <text evidence="1">The sequence shown here is derived from an EMBL/GenBank/DDBJ whole genome shotgun (WGS) entry which is preliminary data.</text>
</comment>
<dbReference type="AlphaFoldDB" id="A0A852UU49"/>
<organism evidence="1 2">
    <name type="scientific">Streptosporangium sandarakinum</name>
    <dbReference type="NCBI Taxonomy" id="1260955"/>
    <lineage>
        <taxon>Bacteria</taxon>
        <taxon>Bacillati</taxon>
        <taxon>Actinomycetota</taxon>
        <taxon>Actinomycetes</taxon>
        <taxon>Streptosporangiales</taxon>
        <taxon>Streptosporangiaceae</taxon>
        <taxon>Streptosporangium</taxon>
    </lineage>
</organism>
<dbReference type="SUPFAM" id="SSF47598">
    <property type="entry name" value="Ribbon-helix-helix"/>
    <property type="match status" value="1"/>
</dbReference>
<dbReference type="RefSeq" id="WP_179819371.1">
    <property type="nucleotide sequence ID" value="NZ_CP192034.1"/>
</dbReference>
<name>A0A852UU49_9ACTN</name>
<evidence type="ECO:0000313" key="1">
    <source>
        <dbReference type="EMBL" id="NYF39759.1"/>
    </source>
</evidence>
<protein>
    <recommendedName>
        <fullName evidence="3">Ribbon-helix-helix CopG family protein</fullName>
    </recommendedName>
</protein>
<evidence type="ECO:0008006" key="3">
    <source>
        <dbReference type="Google" id="ProtNLM"/>
    </source>
</evidence>
<proteinExistence type="predicted"/>
<sequence>MAMTIRFDDDETRRLRSMAEAEGISMQAAVKRSVDERAARLTVLGRLADAWGPLPQAELDRAADSLKLNRNRAAS</sequence>
<keyword evidence="2" id="KW-1185">Reference proteome</keyword>
<dbReference type="GO" id="GO:0006355">
    <property type="term" value="P:regulation of DNA-templated transcription"/>
    <property type="evidence" value="ECO:0007669"/>
    <property type="project" value="InterPro"/>
</dbReference>
<gene>
    <name evidence="1" type="ORF">HDA43_001918</name>
</gene>
<dbReference type="InterPro" id="IPR010985">
    <property type="entry name" value="Ribbon_hlx_hlx"/>
</dbReference>
<dbReference type="EMBL" id="JACCCO010000001">
    <property type="protein sequence ID" value="NYF39759.1"/>
    <property type="molecule type" value="Genomic_DNA"/>
</dbReference>
<dbReference type="Proteomes" id="UP000576393">
    <property type="component" value="Unassembled WGS sequence"/>
</dbReference>